<evidence type="ECO:0000313" key="14">
    <source>
        <dbReference type="EMBL" id="GGK70512.1"/>
    </source>
</evidence>
<dbReference type="InterPro" id="IPR033728">
    <property type="entry name" value="ThrRS_core"/>
</dbReference>
<comment type="catalytic activity">
    <reaction evidence="11">
        <text>tRNA(Thr) + L-threonine + ATP = L-threonyl-tRNA(Thr) + AMP + diphosphate + H(+)</text>
        <dbReference type="Rhea" id="RHEA:24624"/>
        <dbReference type="Rhea" id="RHEA-COMP:9670"/>
        <dbReference type="Rhea" id="RHEA-COMP:9704"/>
        <dbReference type="ChEBI" id="CHEBI:15378"/>
        <dbReference type="ChEBI" id="CHEBI:30616"/>
        <dbReference type="ChEBI" id="CHEBI:33019"/>
        <dbReference type="ChEBI" id="CHEBI:57926"/>
        <dbReference type="ChEBI" id="CHEBI:78442"/>
        <dbReference type="ChEBI" id="CHEBI:78534"/>
        <dbReference type="ChEBI" id="CHEBI:456215"/>
        <dbReference type="EC" id="6.1.1.3"/>
    </reaction>
</comment>
<dbReference type="Pfam" id="PF00587">
    <property type="entry name" value="tRNA-synt_2b"/>
    <property type="match status" value="1"/>
</dbReference>
<dbReference type="Pfam" id="PF03129">
    <property type="entry name" value="HGTP_anticodon"/>
    <property type="match status" value="1"/>
</dbReference>
<dbReference type="InterPro" id="IPR002320">
    <property type="entry name" value="Thr-tRNA-ligase_IIa"/>
</dbReference>
<dbReference type="AlphaFoldDB" id="A0A917QVB0"/>
<reference evidence="14" key="1">
    <citation type="journal article" date="2014" name="Int. J. Syst. Evol. Microbiol.">
        <title>Complete genome sequence of Corynebacterium casei LMG S-19264T (=DSM 44701T), isolated from a smear-ripened cheese.</title>
        <authorList>
            <consortium name="US DOE Joint Genome Institute (JGI-PGF)"/>
            <person name="Walter F."/>
            <person name="Albersmeier A."/>
            <person name="Kalinowski J."/>
            <person name="Ruckert C."/>
        </authorList>
    </citation>
    <scope>NUCLEOTIDE SEQUENCE</scope>
    <source>
        <strain evidence="14">JCM 13064</strain>
    </source>
</reference>
<evidence type="ECO:0000256" key="6">
    <source>
        <dbReference type="ARBA" id="ARBA00022741"/>
    </source>
</evidence>
<accession>A0A917QVB0</accession>
<dbReference type="NCBIfam" id="TIGR00418">
    <property type="entry name" value="thrS"/>
    <property type="match status" value="1"/>
</dbReference>
<evidence type="ECO:0000256" key="8">
    <source>
        <dbReference type="ARBA" id="ARBA00022840"/>
    </source>
</evidence>
<dbReference type="FunFam" id="3.30.930.10:FF:000002">
    <property type="entry name" value="Threonine--tRNA ligase"/>
    <property type="match status" value="1"/>
</dbReference>
<proteinExistence type="inferred from homology"/>
<dbReference type="PANTHER" id="PTHR11451:SF56">
    <property type="entry name" value="THREONINE--TRNA LIGASE 1"/>
    <property type="match status" value="1"/>
</dbReference>
<dbReference type="InterPro" id="IPR045864">
    <property type="entry name" value="aa-tRNA-synth_II/BPL/LPL"/>
</dbReference>
<name>A0A917QVB0_9ACTN</name>
<dbReference type="EMBL" id="BMNT01000005">
    <property type="protein sequence ID" value="GGK70512.1"/>
    <property type="molecule type" value="Genomic_DNA"/>
</dbReference>
<dbReference type="Gene3D" id="3.40.50.800">
    <property type="entry name" value="Anticodon-binding domain"/>
    <property type="match status" value="1"/>
</dbReference>
<keyword evidence="8" id="KW-0067">ATP-binding</keyword>
<protein>
    <recommendedName>
        <fullName evidence="2 12">Threonine--tRNA ligase</fullName>
        <ecNumber evidence="2 12">6.1.1.3</ecNumber>
    </recommendedName>
</protein>
<dbReference type="InterPro" id="IPR006195">
    <property type="entry name" value="aa-tRNA-synth_II"/>
</dbReference>
<comment type="similarity">
    <text evidence="1">Belongs to the class-II aminoacyl-tRNA synthetase family.</text>
</comment>
<evidence type="ECO:0000256" key="2">
    <source>
        <dbReference type="ARBA" id="ARBA00013163"/>
    </source>
</evidence>
<evidence type="ECO:0000256" key="1">
    <source>
        <dbReference type="ARBA" id="ARBA00008226"/>
    </source>
</evidence>
<dbReference type="PRINTS" id="PR01047">
    <property type="entry name" value="TRNASYNTHTHR"/>
</dbReference>
<dbReference type="GO" id="GO:0006435">
    <property type="term" value="P:threonyl-tRNA aminoacylation"/>
    <property type="evidence" value="ECO:0007669"/>
    <property type="project" value="UniProtKB-UniRule"/>
</dbReference>
<evidence type="ECO:0000256" key="4">
    <source>
        <dbReference type="ARBA" id="ARBA00022598"/>
    </source>
</evidence>
<evidence type="ECO:0000256" key="3">
    <source>
        <dbReference type="ARBA" id="ARBA00022490"/>
    </source>
</evidence>
<dbReference type="GO" id="GO:0004829">
    <property type="term" value="F:threonine-tRNA ligase activity"/>
    <property type="evidence" value="ECO:0007669"/>
    <property type="project" value="UniProtKB-UniRule"/>
</dbReference>
<dbReference type="EC" id="6.1.1.3" evidence="2 12"/>
<keyword evidence="4 14" id="KW-0436">Ligase</keyword>
<keyword evidence="10" id="KW-0030">Aminoacyl-tRNA synthetase</keyword>
<dbReference type="InterPro" id="IPR002314">
    <property type="entry name" value="aa-tRNA-synt_IIb"/>
</dbReference>
<keyword evidence="3" id="KW-0963">Cytoplasm</keyword>
<dbReference type="InterPro" id="IPR004154">
    <property type="entry name" value="Anticodon-bd"/>
</dbReference>
<evidence type="ECO:0000259" key="13">
    <source>
        <dbReference type="PROSITE" id="PS50862"/>
    </source>
</evidence>
<dbReference type="InterPro" id="IPR036621">
    <property type="entry name" value="Anticodon-bd_dom_sf"/>
</dbReference>
<keyword evidence="7" id="KW-0862">Zinc</keyword>
<evidence type="ECO:0000256" key="7">
    <source>
        <dbReference type="ARBA" id="ARBA00022833"/>
    </source>
</evidence>
<reference evidence="14" key="2">
    <citation type="submission" date="2020-09" db="EMBL/GenBank/DDBJ databases">
        <authorList>
            <person name="Sun Q."/>
            <person name="Ohkuma M."/>
        </authorList>
    </citation>
    <scope>NUCLEOTIDE SEQUENCE</scope>
    <source>
        <strain evidence="14">JCM 13064</strain>
    </source>
</reference>
<dbReference type="SUPFAM" id="SSF52954">
    <property type="entry name" value="Class II aaRS ABD-related"/>
    <property type="match status" value="1"/>
</dbReference>
<evidence type="ECO:0000256" key="10">
    <source>
        <dbReference type="ARBA" id="ARBA00023146"/>
    </source>
</evidence>
<dbReference type="SUPFAM" id="SSF55681">
    <property type="entry name" value="Class II aaRS and biotin synthetases"/>
    <property type="match status" value="1"/>
</dbReference>
<dbReference type="GO" id="GO:0046872">
    <property type="term" value="F:metal ion binding"/>
    <property type="evidence" value="ECO:0007669"/>
    <property type="project" value="UniProtKB-KW"/>
</dbReference>
<gene>
    <name evidence="14" type="ORF">GCM10007964_11770</name>
</gene>
<dbReference type="GO" id="GO:0005524">
    <property type="term" value="F:ATP binding"/>
    <property type="evidence" value="ECO:0007669"/>
    <property type="project" value="UniProtKB-KW"/>
</dbReference>
<evidence type="ECO:0000256" key="11">
    <source>
        <dbReference type="ARBA" id="ARBA00049515"/>
    </source>
</evidence>
<evidence type="ECO:0000313" key="15">
    <source>
        <dbReference type="Proteomes" id="UP000645217"/>
    </source>
</evidence>
<dbReference type="Gene3D" id="3.30.930.10">
    <property type="entry name" value="Bira Bifunctional Protein, Domain 2"/>
    <property type="match status" value="1"/>
</dbReference>
<dbReference type="GO" id="GO:0005737">
    <property type="term" value="C:cytoplasm"/>
    <property type="evidence" value="ECO:0007669"/>
    <property type="project" value="UniProtKB-UniRule"/>
</dbReference>
<keyword evidence="9" id="KW-0648">Protein biosynthesis</keyword>
<keyword evidence="6" id="KW-0547">Nucleotide-binding</keyword>
<evidence type="ECO:0000256" key="9">
    <source>
        <dbReference type="ARBA" id="ARBA00022917"/>
    </source>
</evidence>
<sequence>MVTRLGTHEETTMQMHDHRRLGRELGLFGTDPLIGAGLPYWLPDGATIRHTLEEYIRTAERRAGYQHVYSPVLGKRELYEISGHWSHYSDDMFPPMDLGGEQVVLRPSLCPHHAIIYRSRSHSYRELPLRMAEVGGMYRSEPSGVLGGLTRVRAIQLNDAHIFCTLEQVAEEAGGALAMIRQAYRDLGIVPAHYRLSLPGPGGKYVAAPELWERATALLTEVLDAAGVEYEAAEGEAAFYGPKIDVQIADPAGRESTLSTVQVDFHQPERFDLHYIGADGGRHRPVMVHRSIIGSVERAVAHLIERHGGAFPAWLAPTQVAVLPVSGDELPQAEDLVRRCAEHGLRAEVAAPEDGSLGARVRAARLVPYQAVIGAREAAAGQVALRLRDGRRLPALPAAEAVTRIRARVDARGTGLWHEDAPEGDPSPASRG</sequence>
<keyword evidence="15" id="KW-1185">Reference proteome</keyword>
<keyword evidence="5" id="KW-0479">Metal-binding</keyword>
<dbReference type="Proteomes" id="UP000645217">
    <property type="component" value="Unassembled WGS sequence"/>
</dbReference>
<evidence type="ECO:0000256" key="12">
    <source>
        <dbReference type="NCBIfam" id="TIGR00418"/>
    </source>
</evidence>
<dbReference type="PANTHER" id="PTHR11451">
    <property type="entry name" value="THREONINE-TRNA LIGASE"/>
    <property type="match status" value="1"/>
</dbReference>
<dbReference type="PROSITE" id="PS50862">
    <property type="entry name" value="AA_TRNA_LIGASE_II"/>
    <property type="match status" value="1"/>
</dbReference>
<organism evidence="14 15">
    <name type="scientific">Sphaerisporangium melleum</name>
    <dbReference type="NCBI Taxonomy" id="321316"/>
    <lineage>
        <taxon>Bacteria</taxon>
        <taxon>Bacillati</taxon>
        <taxon>Actinomycetota</taxon>
        <taxon>Actinomycetes</taxon>
        <taxon>Streptosporangiales</taxon>
        <taxon>Streptosporangiaceae</taxon>
        <taxon>Sphaerisporangium</taxon>
    </lineage>
</organism>
<evidence type="ECO:0000256" key="5">
    <source>
        <dbReference type="ARBA" id="ARBA00022723"/>
    </source>
</evidence>
<feature type="domain" description="Aminoacyl-transfer RNA synthetases class-II family profile" evidence="13">
    <location>
        <begin position="43"/>
        <end position="312"/>
    </location>
</feature>
<dbReference type="CDD" id="cd00771">
    <property type="entry name" value="ThrRS_core"/>
    <property type="match status" value="1"/>
</dbReference>
<comment type="caution">
    <text evidence="14">The sequence shown here is derived from an EMBL/GenBank/DDBJ whole genome shotgun (WGS) entry which is preliminary data.</text>
</comment>